<accession>A0A2G6QCD8</accession>
<proteinExistence type="predicted"/>
<evidence type="ECO:0000313" key="2">
    <source>
        <dbReference type="Proteomes" id="UP000228484"/>
    </source>
</evidence>
<comment type="caution">
    <text evidence="1">The sequence shown here is derived from an EMBL/GenBank/DDBJ whole genome shotgun (WGS) entry which is preliminary data.</text>
</comment>
<name>A0A2G6QCD8_9BACI</name>
<sequence length="48" mass="5750">MEFRSFFFIHDKSMQNIFSTNGFVRSGIIENLDEDDSKIIFYIKKLRA</sequence>
<gene>
    <name evidence="1" type="ORF">CO726_15720</name>
</gene>
<evidence type="ECO:0008006" key="3">
    <source>
        <dbReference type="Google" id="ProtNLM"/>
    </source>
</evidence>
<evidence type="ECO:0000313" key="1">
    <source>
        <dbReference type="EMBL" id="PIE94401.1"/>
    </source>
</evidence>
<dbReference type="AlphaFoldDB" id="A0A2G6QCD8"/>
<protein>
    <recommendedName>
        <fullName evidence="3">GNAT family N-acetyltransferase</fullName>
    </recommendedName>
</protein>
<dbReference type="EMBL" id="NWUW01000010">
    <property type="protein sequence ID" value="PIE94401.1"/>
    <property type="molecule type" value="Genomic_DNA"/>
</dbReference>
<reference evidence="1 2" key="1">
    <citation type="submission" date="2017-09" db="EMBL/GenBank/DDBJ databases">
        <title>Biocontrol bacteria screening and application from spent mushroom substrate.</title>
        <authorList>
            <person name="Sun X."/>
        </authorList>
    </citation>
    <scope>NUCLEOTIDE SEQUENCE [LARGE SCALE GENOMIC DNA]</scope>
    <source>
        <strain evidence="1 2">100374</strain>
    </source>
</reference>
<organism evidence="1 2">
    <name type="scientific">Bacillus fungorum</name>
    <dbReference type="NCBI Taxonomy" id="2039284"/>
    <lineage>
        <taxon>Bacteria</taxon>
        <taxon>Bacillati</taxon>
        <taxon>Bacillota</taxon>
        <taxon>Bacilli</taxon>
        <taxon>Bacillales</taxon>
        <taxon>Bacillaceae</taxon>
        <taxon>Bacillus</taxon>
    </lineage>
</organism>
<keyword evidence="2" id="KW-1185">Reference proteome</keyword>
<dbReference type="Proteomes" id="UP000228484">
    <property type="component" value="Unassembled WGS sequence"/>
</dbReference>